<dbReference type="Gene3D" id="3.30.160.20">
    <property type="match status" value="1"/>
</dbReference>
<dbReference type="GO" id="GO:0004045">
    <property type="term" value="F:peptidyl-tRNA hydrolase activity"/>
    <property type="evidence" value="ECO:0007669"/>
    <property type="project" value="TreeGrafter"/>
</dbReference>
<dbReference type="OrthoDB" id="270639at2759"/>
<sequence length="180" mass="20814">MIKLLFWNTPTVLFRVYSTSTKSKLSQNQIAKYFKISYARSSGAGGQHVNTTDSKAVIKLSSSDWYGARGKWIPADSFDSIMHNLNDPTAPQMKRFPYFTQSGDVLVTDSSTRYREKNLSQCFEKFINAIDVCSQLKEEVSKETVVRWSKLKRRDNENRLKEKKLQKDKKQARRKISLSD</sequence>
<gene>
    <name evidence="3" type="ORF">CANINC_000932</name>
</gene>
<dbReference type="InterPro" id="IPR000352">
    <property type="entry name" value="Pep_chain_release_fac_I"/>
</dbReference>
<accession>A0A4T0X699</accession>
<keyword evidence="4" id="KW-1185">Reference proteome</keyword>
<dbReference type="EMBL" id="SELW01000141">
    <property type="protein sequence ID" value="TID30577.1"/>
    <property type="molecule type" value="Genomic_DNA"/>
</dbReference>
<dbReference type="Pfam" id="PF00472">
    <property type="entry name" value="RF-1"/>
    <property type="match status" value="1"/>
</dbReference>
<dbReference type="SUPFAM" id="SSF110916">
    <property type="entry name" value="Peptidyl-tRNA hydrolase domain-like"/>
    <property type="match status" value="1"/>
</dbReference>
<comment type="caution">
    <text evidence="3">The sequence shown here is derived from an EMBL/GenBank/DDBJ whole genome shotgun (WGS) entry which is preliminary data.</text>
</comment>
<evidence type="ECO:0000313" key="4">
    <source>
        <dbReference type="Proteomes" id="UP000307173"/>
    </source>
</evidence>
<organism evidence="3 4">
    <name type="scientific">Pichia inconspicua</name>
    <dbReference type="NCBI Taxonomy" id="52247"/>
    <lineage>
        <taxon>Eukaryota</taxon>
        <taxon>Fungi</taxon>
        <taxon>Dikarya</taxon>
        <taxon>Ascomycota</taxon>
        <taxon>Saccharomycotina</taxon>
        <taxon>Pichiomycetes</taxon>
        <taxon>Pichiales</taxon>
        <taxon>Pichiaceae</taxon>
        <taxon>Pichia</taxon>
    </lineage>
</organism>
<dbReference type="InterPro" id="IPR052104">
    <property type="entry name" value="Mito_Release_Factor_mL62"/>
</dbReference>
<name>A0A4T0X699_9ASCO</name>
<dbReference type="GO" id="GO:0016150">
    <property type="term" value="F:translation release factor activity, codon nonspecific"/>
    <property type="evidence" value="ECO:0007669"/>
    <property type="project" value="TreeGrafter"/>
</dbReference>
<evidence type="ECO:0000259" key="2">
    <source>
        <dbReference type="Pfam" id="PF00472"/>
    </source>
</evidence>
<dbReference type="Proteomes" id="UP000307173">
    <property type="component" value="Unassembled WGS sequence"/>
</dbReference>
<feature type="region of interest" description="Disordered" evidence="1">
    <location>
        <begin position="158"/>
        <end position="180"/>
    </location>
</feature>
<feature type="compositionally biased region" description="Basic and acidic residues" evidence="1">
    <location>
        <begin position="158"/>
        <end position="169"/>
    </location>
</feature>
<evidence type="ECO:0000256" key="1">
    <source>
        <dbReference type="SAM" id="MobiDB-lite"/>
    </source>
</evidence>
<evidence type="ECO:0000313" key="3">
    <source>
        <dbReference type="EMBL" id="TID30577.1"/>
    </source>
</evidence>
<proteinExistence type="predicted"/>
<dbReference type="AlphaFoldDB" id="A0A4T0X699"/>
<dbReference type="GO" id="GO:0070126">
    <property type="term" value="P:mitochondrial translational termination"/>
    <property type="evidence" value="ECO:0007669"/>
    <property type="project" value="TreeGrafter"/>
</dbReference>
<reference evidence="3 4" key="1">
    <citation type="journal article" date="2019" name="Front. Genet.">
        <title>Whole-Genome Sequencing of the Opportunistic Yeast Pathogen Candida inconspicua Uncovers Its Hybrid Origin.</title>
        <authorList>
            <person name="Mixao V."/>
            <person name="Hansen A.P."/>
            <person name="Saus E."/>
            <person name="Boekhout T."/>
            <person name="Lass-Florl C."/>
            <person name="Gabaldon T."/>
        </authorList>
    </citation>
    <scope>NUCLEOTIDE SEQUENCE [LARGE SCALE GENOMIC DNA]</scope>
    <source>
        <strain evidence="3 4">CBS 180</strain>
    </source>
</reference>
<dbReference type="PANTHER" id="PTHR11075:SF54">
    <property type="entry name" value="LARGE RIBOSOMAL SUBUNIT PROTEIN ML62"/>
    <property type="match status" value="1"/>
</dbReference>
<dbReference type="GO" id="GO:0005762">
    <property type="term" value="C:mitochondrial large ribosomal subunit"/>
    <property type="evidence" value="ECO:0007669"/>
    <property type="project" value="TreeGrafter"/>
</dbReference>
<dbReference type="PANTHER" id="PTHR11075">
    <property type="entry name" value="PEPTIDE CHAIN RELEASE FACTOR"/>
    <property type="match status" value="1"/>
</dbReference>
<feature type="compositionally biased region" description="Basic residues" evidence="1">
    <location>
        <begin position="170"/>
        <end position="180"/>
    </location>
</feature>
<feature type="domain" description="Prokaryotic-type class I peptide chain release factors" evidence="2">
    <location>
        <begin position="33"/>
        <end position="173"/>
    </location>
</feature>
<dbReference type="STRING" id="52247.A0A4T0X699"/>
<protein>
    <recommendedName>
        <fullName evidence="2">Prokaryotic-type class I peptide chain release factors domain-containing protein</fullName>
    </recommendedName>
</protein>